<feature type="transmembrane region" description="Helical" evidence="1">
    <location>
        <begin position="57"/>
        <end position="79"/>
    </location>
</feature>
<name>A0AAV1VXN7_LUPLU</name>
<keyword evidence="3" id="KW-1185">Reference proteome</keyword>
<dbReference type="Proteomes" id="UP001497480">
    <property type="component" value="Unassembled WGS sequence"/>
</dbReference>
<accession>A0AAV1VXN7</accession>
<evidence type="ECO:0000313" key="2">
    <source>
        <dbReference type="EMBL" id="CAL0301783.1"/>
    </source>
</evidence>
<gene>
    <name evidence="2" type="ORF">LLUT_LOCUS2843</name>
</gene>
<protein>
    <submittedName>
        <fullName evidence="2">Uncharacterized protein</fullName>
    </submittedName>
</protein>
<keyword evidence="1" id="KW-0472">Membrane</keyword>
<organism evidence="2 3">
    <name type="scientific">Lupinus luteus</name>
    <name type="common">European yellow lupine</name>
    <dbReference type="NCBI Taxonomy" id="3873"/>
    <lineage>
        <taxon>Eukaryota</taxon>
        <taxon>Viridiplantae</taxon>
        <taxon>Streptophyta</taxon>
        <taxon>Embryophyta</taxon>
        <taxon>Tracheophyta</taxon>
        <taxon>Spermatophyta</taxon>
        <taxon>Magnoliopsida</taxon>
        <taxon>eudicotyledons</taxon>
        <taxon>Gunneridae</taxon>
        <taxon>Pentapetalae</taxon>
        <taxon>rosids</taxon>
        <taxon>fabids</taxon>
        <taxon>Fabales</taxon>
        <taxon>Fabaceae</taxon>
        <taxon>Papilionoideae</taxon>
        <taxon>50 kb inversion clade</taxon>
        <taxon>genistoids sensu lato</taxon>
        <taxon>core genistoids</taxon>
        <taxon>Genisteae</taxon>
        <taxon>Lupinus</taxon>
    </lineage>
</organism>
<dbReference type="AlphaFoldDB" id="A0AAV1VXN7"/>
<evidence type="ECO:0000256" key="1">
    <source>
        <dbReference type="SAM" id="Phobius"/>
    </source>
</evidence>
<evidence type="ECO:0000313" key="3">
    <source>
        <dbReference type="Proteomes" id="UP001497480"/>
    </source>
</evidence>
<keyword evidence="1" id="KW-0812">Transmembrane</keyword>
<proteinExistence type="predicted"/>
<comment type="caution">
    <text evidence="2">The sequence shown here is derived from an EMBL/GenBank/DDBJ whole genome shotgun (WGS) entry which is preliminary data.</text>
</comment>
<feature type="transmembrane region" description="Helical" evidence="1">
    <location>
        <begin position="7"/>
        <end position="25"/>
    </location>
</feature>
<dbReference type="EMBL" id="CAXHTB010000002">
    <property type="protein sequence ID" value="CAL0301783.1"/>
    <property type="molecule type" value="Genomic_DNA"/>
</dbReference>
<reference evidence="2 3" key="1">
    <citation type="submission" date="2024-03" db="EMBL/GenBank/DDBJ databases">
        <authorList>
            <person name="Martinez-Hernandez J."/>
        </authorList>
    </citation>
    <scope>NUCLEOTIDE SEQUENCE [LARGE SCALE GENOMIC DNA]</scope>
</reference>
<sequence>MEKLKPLIIVQSAMLMDILIVVVTLKLDILPRGNIILDPTKTVVGLPLMMVEARDRMLHTVIPLLLLLLHLRILSHWLICLRLKSSNYFLLLSLVMINL</sequence>
<keyword evidence="1" id="KW-1133">Transmembrane helix</keyword>